<gene>
    <name evidence="2" type="ORF">C448_02391</name>
</gene>
<dbReference type="Pfam" id="PF02381">
    <property type="entry name" value="MraZ"/>
    <property type="match status" value="1"/>
</dbReference>
<evidence type="ECO:0000313" key="2">
    <source>
        <dbReference type="EMBL" id="EMA48940.1"/>
    </source>
</evidence>
<dbReference type="EMBL" id="AOMC01000043">
    <property type="protein sequence ID" value="EMA48940.1"/>
    <property type="molecule type" value="Genomic_DNA"/>
</dbReference>
<evidence type="ECO:0000313" key="3">
    <source>
        <dbReference type="Proteomes" id="UP000011568"/>
    </source>
</evidence>
<dbReference type="InterPro" id="IPR037914">
    <property type="entry name" value="SpoVT-AbrB_sf"/>
</dbReference>
<accession>M0MWY5</accession>
<dbReference type="Gene3D" id="2.10.260.10">
    <property type="match status" value="1"/>
</dbReference>
<dbReference type="RefSeq" id="WP_004051614.1">
    <property type="nucleotide sequence ID" value="NZ_AOMC01000043.1"/>
</dbReference>
<dbReference type="Proteomes" id="UP000011568">
    <property type="component" value="Unassembled WGS sequence"/>
</dbReference>
<organism evidence="2 3">
    <name type="scientific">Halococcus morrhuae DSM 1307</name>
    <dbReference type="NCBI Taxonomy" id="931277"/>
    <lineage>
        <taxon>Archaea</taxon>
        <taxon>Methanobacteriati</taxon>
        <taxon>Methanobacteriota</taxon>
        <taxon>Stenosarchaea group</taxon>
        <taxon>Halobacteria</taxon>
        <taxon>Halobacteriales</taxon>
        <taxon>Halococcaceae</taxon>
        <taxon>Halococcus</taxon>
    </lineage>
</organism>
<proteinExistence type="predicted"/>
<evidence type="ECO:0000259" key="1">
    <source>
        <dbReference type="PROSITE" id="PS51740"/>
    </source>
</evidence>
<protein>
    <recommendedName>
        <fullName evidence="1">SpoVT-AbrB domain-containing protein</fullName>
    </recommendedName>
</protein>
<dbReference type="InterPro" id="IPR020603">
    <property type="entry name" value="MraZ_dom"/>
</dbReference>
<dbReference type="eggNOG" id="arCOG08216">
    <property type="taxonomic scope" value="Archaea"/>
</dbReference>
<dbReference type="SMART" id="SM00966">
    <property type="entry name" value="SpoVT_AbrB"/>
    <property type="match status" value="1"/>
</dbReference>
<dbReference type="PROSITE" id="PS51740">
    <property type="entry name" value="SPOVT_ABRB"/>
    <property type="match status" value="1"/>
</dbReference>
<dbReference type="PATRIC" id="fig|931277.6.peg.466"/>
<feature type="domain" description="SpoVT-AbrB" evidence="1">
    <location>
        <begin position="3"/>
        <end position="55"/>
    </location>
</feature>
<dbReference type="AlphaFoldDB" id="M0MWY5"/>
<dbReference type="OrthoDB" id="28233at2157"/>
<dbReference type="SUPFAM" id="SSF89447">
    <property type="entry name" value="AbrB/MazE/MraZ-like"/>
    <property type="match status" value="1"/>
</dbReference>
<name>M0MWY5_HALMO</name>
<sequence>MGTSEVATDERGRITIPKELRERFGERYRLVELRDGIKLLPRPDDPVAALRGAASEAFKQAAMDELRAEGLDEAQEQAGENVR</sequence>
<dbReference type="InterPro" id="IPR007159">
    <property type="entry name" value="SpoVT-AbrB_dom"/>
</dbReference>
<dbReference type="GO" id="GO:0003677">
    <property type="term" value="F:DNA binding"/>
    <property type="evidence" value="ECO:0007669"/>
    <property type="project" value="InterPro"/>
</dbReference>
<keyword evidence="3" id="KW-1185">Reference proteome</keyword>
<reference evidence="2 3" key="1">
    <citation type="journal article" date="2014" name="PLoS Genet.">
        <title>Phylogenetically driven sequencing of extremely halophilic archaea reveals strategies for static and dynamic osmo-response.</title>
        <authorList>
            <person name="Becker E.A."/>
            <person name="Seitzer P.M."/>
            <person name="Tritt A."/>
            <person name="Larsen D."/>
            <person name="Krusor M."/>
            <person name="Yao A.I."/>
            <person name="Wu D."/>
            <person name="Madern D."/>
            <person name="Eisen J.A."/>
            <person name="Darling A.E."/>
            <person name="Facciotti M.T."/>
        </authorList>
    </citation>
    <scope>NUCLEOTIDE SEQUENCE [LARGE SCALE GENOMIC DNA]</scope>
    <source>
        <strain evidence="2 3">DSM 1307</strain>
    </source>
</reference>
<comment type="caution">
    <text evidence="2">The sequence shown here is derived from an EMBL/GenBank/DDBJ whole genome shotgun (WGS) entry which is preliminary data.</text>
</comment>